<comment type="caution">
    <text evidence="2">The sequence shown here is derived from an EMBL/GenBank/DDBJ whole genome shotgun (WGS) entry which is preliminary data.</text>
</comment>
<feature type="domain" description="DUF222" evidence="1">
    <location>
        <begin position="2"/>
        <end position="55"/>
    </location>
</feature>
<dbReference type="AlphaFoldDB" id="X7YI12"/>
<name>X7YI12_MYCXE</name>
<evidence type="ECO:0000259" key="1">
    <source>
        <dbReference type="Pfam" id="PF02720"/>
    </source>
</evidence>
<organism evidence="2">
    <name type="scientific">Mycobacterium xenopi 4042</name>
    <dbReference type="NCBI Taxonomy" id="1299334"/>
    <lineage>
        <taxon>Bacteria</taxon>
        <taxon>Bacillati</taxon>
        <taxon>Actinomycetota</taxon>
        <taxon>Actinomycetes</taxon>
        <taxon>Mycobacteriales</taxon>
        <taxon>Mycobacteriaceae</taxon>
        <taxon>Mycobacterium</taxon>
    </lineage>
</organism>
<reference evidence="2" key="1">
    <citation type="submission" date="2014-01" db="EMBL/GenBank/DDBJ databases">
        <authorList>
            <person name="Brown-Elliot B."/>
            <person name="Wallace R."/>
            <person name="Lenaerts A."/>
            <person name="Ordway D."/>
            <person name="DeGroote M.A."/>
            <person name="Parker T."/>
            <person name="Sizemore C."/>
            <person name="Tallon L.J."/>
            <person name="Sadzewicz L.K."/>
            <person name="Sengamalay N."/>
            <person name="Fraser C.M."/>
            <person name="Hine E."/>
            <person name="Shefchek K.A."/>
            <person name="Das S.P."/>
            <person name="Tettelin H."/>
        </authorList>
    </citation>
    <scope>NUCLEOTIDE SEQUENCE [LARGE SCALE GENOMIC DNA]</scope>
    <source>
        <strain evidence="2">4042</strain>
    </source>
</reference>
<dbReference type="PATRIC" id="fig|1299334.3.peg.10304"/>
<evidence type="ECO:0000313" key="2">
    <source>
        <dbReference type="EMBL" id="EUA06782.1"/>
    </source>
</evidence>
<proteinExistence type="predicted"/>
<protein>
    <submittedName>
        <fullName evidence="2">Putative 13e12 repeat-containing protein</fullName>
    </submittedName>
</protein>
<sequence>MVVHVIAEQATLDGSGEVAASQVSADGLIPPELVTQLATSAELTPVVHPAMPRRSGVCAVEGAGRFCALPGSDLSLARLRQARV</sequence>
<dbReference type="EMBL" id="JAOB01000093">
    <property type="protein sequence ID" value="EUA06782.1"/>
    <property type="molecule type" value="Genomic_DNA"/>
</dbReference>
<accession>X7YI12</accession>
<dbReference type="Pfam" id="PF02720">
    <property type="entry name" value="DUF222"/>
    <property type="match status" value="1"/>
</dbReference>
<dbReference type="InterPro" id="IPR003870">
    <property type="entry name" value="DUF222"/>
</dbReference>
<gene>
    <name evidence="2" type="ORF">I553_0728</name>
</gene>